<feature type="transmembrane region" description="Helical" evidence="2">
    <location>
        <begin position="26"/>
        <end position="48"/>
    </location>
</feature>
<sequence>MNSRFGHGCTRPASEETERRPSVTTVVVRATLAALVVLSLFAVAVPVVTADAGSAALSGPPTASVSADEALDAREAAKDRLAELRRLDDRPMVSVEASTLQTVQNRIETGNLSYTRANYDTAAEHWSVAEKQATAALARAYAEGTARNLNATVGFIEKREEKGYATADTAEFTERAAGLRAQTPETLSDHRKRYRAARQLNSDVESSLPSMNAVRLANWLSPMWVAGGVVVALGAVTSVVGFALGRRGQSEPETEDTGTEPEVEGSGLR</sequence>
<name>A0A0K1IQK4_HALGI</name>
<protein>
    <submittedName>
        <fullName evidence="3">Uncharacterized protein</fullName>
    </submittedName>
</protein>
<feature type="compositionally biased region" description="Acidic residues" evidence="1">
    <location>
        <begin position="252"/>
        <end position="263"/>
    </location>
</feature>
<dbReference type="Proteomes" id="UP000066124">
    <property type="component" value="Chromosome"/>
</dbReference>
<evidence type="ECO:0000313" key="3">
    <source>
        <dbReference type="EMBL" id="AKU06736.1"/>
    </source>
</evidence>
<dbReference type="EMBL" id="CP011947">
    <property type="protein sequence ID" value="AKU06736.1"/>
    <property type="molecule type" value="Genomic_DNA"/>
</dbReference>
<proteinExistence type="predicted"/>
<evidence type="ECO:0000313" key="4">
    <source>
        <dbReference type="Proteomes" id="UP000066124"/>
    </source>
</evidence>
<keyword evidence="2" id="KW-0812">Transmembrane</keyword>
<dbReference type="PATRIC" id="fig|35746.4.peg.611"/>
<dbReference type="GeneID" id="25244872"/>
<reference evidence="4" key="1">
    <citation type="journal article" date="2015" name="J. Biotechnol.">
        <title>Complete genome sequence of Haloferax gibbonsii strain ARA6, a potential producer of polyhydroxyalkanoates and halocins isolated from Araruama, Rio de Janeiro, Brasil.</title>
        <authorList>
            <person name="Pinto L.H."/>
            <person name="D'Alincourt Carvalho-Assef A.P."/>
            <person name="Vieira R.P."/>
            <person name="Clementino M.M."/>
            <person name="Albano R.M."/>
        </authorList>
    </citation>
    <scope>NUCLEOTIDE SEQUENCE [LARGE SCALE GENOMIC DNA]</scope>
    <source>
        <strain evidence="4">ARA6</strain>
    </source>
</reference>
<dbReference type="KEGG" id="hgi:ABY42_02885"/>
<dbReference type="AlphaFoldDB" id="A0A0K1IQK4"/>
<feature type="transmembrane region" description="Helical" evidence="2">
    <location>
        <begin position="223"/>
        <end position="244"/>
    </location>
</feature>
<feature type="region of interest" description="Disordered" evidence="1">
    <location>
        <begin position="247"/>
        <end position="269"/>
    </location>
</feature>
<evidence type="ECO:0000256" key="1">
    <source>
        <dbReference type="SAM" id="MobiDB-lite"/>
    </source>
</evidence>
<gene>
    <name evidence="3" type="ORF">ABY42_02885</name>
</gene>
<evidence type="ECO:0000256" key="2">
    <source>
        <dbReference type="SAM" id="Phobius"/>
    </source>
</evidence>
<dbReference type="RefSeq" id="WP_050458674.1">
    <property type="nucleotide sequence ID" value="NZ_CP011947.1"/>
</dbReference>
<organism evidence="3 4">
    <name type="scientific">Haloferax gibbonsii</name>
    <dbReference type="NCBI Taxonomy" id="35746"/>
    <lineage>
        <taxon>Archaea</taxon>
        <taxon>Methanobacteriati</taxon>
        <taxon>Methanobacteriota</taxon>
        <taxon>Stenosarchaea group</taxon>
        <taxon>Halobacteria</taxon>
        <taxon>Halobacteriales</taxon>
        <taxon>Haloferacaceae</taxon>
        <taxon>Haloferax</taxon>
    </lineage>
</organism>
<keyword evidence="2" id="KW-1133">Transmembrane helix</keyword>
<feature type="region of interest" description="Disordered" evidence="1">
    <location>
        <begin position="1"/>
        <end position="22"/>
    </location>
</feature>
<accession>A0A0K1IQK4</accession>
<keyword evidence="2" id="KW-0472">Membrane</keyword>